<dbReference type="InterPro" id="IPR000073">
    <property type="entry name" value="AB_hydrolase_1"/>
</dbReference>
<accession>K6XXG1</accession>
<keyword evidence="4 5" id="KW-0378">Hydrolase</keyword>
<comment type="caution">
    <text evidence="7">The sequence shown here is derived from an EMBL/GenBank/DDBJ whole genome shotgun (WGS) entry which is preliminary data.</text>
</comment>
<keyword evidence="1 5" id="KW-0719">Serine esterase</keyword>
<keyword evidence="2 5" id="KW-0963">Cytoplasm</keyword>
<dbReference type="GO" id="GO:0009102">
    <property type="term" value="P:biotin biosynthetic process"/>
    <property type="evidence" value="ECO:0007669"/>
    <property type="project" value="UniProtKB-UniRule"/>
</dbReference>
<feature type="active site" evidence="5">
    <location>
        <position position="209"/>
    </location>
</feature>
<proteinExistence type="inferred from homology"/>
<dbReference type="RefSeq" id="WP_008846113.1">
    <property type="nucleotide sequence ID" value="NZ_BAEN01000068.1"/>
</dbReference>
<evidence type="ECO:0000256" key="1">
    <source>
        <dbReference type="ARBA" id="ARBA00022487"/>
    </source>
</evidence>
<comment type="similarity">
    <text evidence="5">Belongs to the AB hydrolase superfamily. Carboxylesterase BioH family.</text>
</comment>
<comment type="subunit">
    <text evidence="5">Monomer.</text>
</comment>
<feature type="binding site" evidence="5">
    <location>
        <begin position="145"/>
        <end position="149"/>
    </location>
    <ligand>
        <name>substrate</name>
    </ligand>
</feature>
<dbReference type="PRINTS" id="PR00111">
    <property type="entry name" value="ABHYDROLASE"/>
</dbReference>
<dbReference type="Proteomes" id="UP000006334">
    <property type="component" value="Unassembled WGS sequence"/>
</dbReference>
<dbReference type="EMBL" id="BAEN01000068">
    <property type="protein sequence ID" value="GAC16311.1"/>
    <property type="molecule type" value="Genomic_DNA"/>
</dbReference>
<feature type="binding site" evidence="5">
    <location>
        <begin position="84"/>
        <end position="85"/>
    </location>
    <ligand>
        <name>substrate</name>
    </ligand>
</feature>
<keyword evidence="8" id="KW-1185">Reference proteome</keyword>
<comment type="subcellular location">
    <subcellularLocation>
        <location evidence="5">Cytoplasm</location>
    </subcellularLocation>
</comment>
<dbReference type="InterPro" id="IPR050266">
    <property type="entry name" value="AB_hydrolase_sf"/>
</dbReference>
<feature type="domain" description="AB hydrolase-1" evidence="6">
    <location>
        <begin position="14"/>
        <end position="244"/>
    </location>
</feature>
<dbReference type="SUPFAM" id="SSF53474">
    <property type="entry name" value="alpha/beta-Hydrolases"/>
    <property type="match status" value="1"/>
</dbReference>
<feature type="active site" description="Nucleophile" evidence="5">
    <location>
        <position position="84"/>
    </location>
</feature>
<protein>
    <recommendedName>
        <fullName evidence="5">Pimeloyl-[acyl-carrier protein] methyl ester esterase</fullName>
        <ecNumber evidence="5">3.1.1.85</ecNumber>
    </recommendedName>
    <alternativeName>
        <fullName evidence="5">Biotin synthesis protein BioH</fullName>
    </alternativeName>
    <alternativeName>
        <fullName evidence="5">Carboxylesterase BioH</fullName>
    </alternativeName>
</protein>
<dbReference type="PANTHER" id="PTHR43798:SF31">
    <property type="entry name" value="AB HYDROLASE SUPERFAMILY PROTEIN YCLE"/>
    <property type="match status" value="1"/>
</dbReference>
<evidence type="ECO:0000256" key="4">
    <source>
        <dbReference type="ARBA" id="ARBA00022801"/>
    </source>
</evidence>
<dbReference type="Gene3D" id="3.40.50.1820">
    <property type="entry name" value="alpha/beta hydrolase"/>
    <property type="match status" value="1"/>
</dbReference>
<dbReference type="PANTHER" id="PTHR43798">
    <property type="entry name" value="MONOACYLGLYCEROL LIPASE"/>
    <property type="match status" value="1"/>
</dbReference>
<comment type="function">
    <text evidence="5">The physiological role of BioH is to remove the methyl group introduced by BioC when the pimeloyl moiety is complete. It allows to synthesize pimeloyl-ACP via the fatty acid synthetic pathway through the hydrolysis of the ester bonds of pimeloyl-ACP esters.</text>
</comment>
<name>K6XXG1_9ALTE</name>
<comment type="catalytic activity">
    <reaction evidence="5">
        <text>6-carboxyhexanoyl-[ACP] methyl ester + H2O = 6-carboxyhexanoyl-[ACP] + methanol + H(+)</text>
        <dbReference type="Rhea" id="RHEA:42700"/>
        <dbReference type="Rhea" id="RHEA-COMP:9955"/>
        <dbReference type="Rhea" id="RHEA-COMP:10186"/>
        <dbReference type="ChEBI" id="CHEBI:15377"/>
        <dbReference type="ChEBI" id="CHEBI:15378"/>
        <dbReference type="ChEBI" id="CHEBI:17790"/>
        <dbReference type="ChEBI" id="CHEBI:78846"/>
        <dbReference type="ChEBI" id="CHEBI:82735"/>
        <dbReference type="EC" id="3.1.1.85"/>
    </reaction>
</comment>
<dbReference type="UniPathway" id="UPA00078"/>
<dbReference type="AlphaFoldDB" id="K6XXG1"/>
<evidence type="ECO:0000313" key="8">
    <source>
        <dbReference type="Proteomes" id="UP000006334"/>
    </source>
</evidence>
<dbReference type="HAMAP" id="MF_01260">
    <property type="entry name" value="Carboxylester"/>
    <property type="match status" value="1"/>
</dbReference>
<evidence type="ECO:0000256" key="5">
    <source>
        <dbReference type="HAMAP-Rule" id="MF_01260"/>
    </source>
</evidence>
<gene>
    <name evidence="5 7" type="primary">bioH</name>
    <name evidence="7" type="ORF">GLIP_3700</name>
</gene>
<evidence type="ECO:0000313" key="7">
    <source>
        <dbReference type="EMBL" id="GAC16311.1"/>
    </source>
</evidence>
<organism evidence="7 8">
    <name type="scientific">Aliiglaciecola lipolytica E3</name>
    <dbReference type="NCBI Taxonomy" id="1127673"/>
    <lineage>
        <taxon>Bacteria</taxon>
        <taxon>Pseudomonadati</taxon>
        <taxon>Pseudomonadota</taxon>
        <taxon>Gammaproteobacteria</taxon>
        <taxon>Alteromonadales</taxon>
        <taxon>Alteromonadaceae</taxon>
        <taxon>Aliiglaciecola</taxon>
    </lineage>
</organism>
<evidence type="ECO:0000256" key="3">
    <source>
        <dbReference type="ARBA" id="ARBA00022756"/>
    </source>
</evidence>
<dbReference type="Pfam" id="PF00561">
    <property type="entry name" value="Abhydrolase_1"/>
    <property type="match status" value="1"/>
</dbReference>
<reference evidence="7 8" key="1">
    <citation type="journal article" date="2017" name="Antonie Van Leeuwenhoek">
        <title>Rhizobium rhizosphaerae sp. nov., a novel species isolated from rice rhizosphere.</title>
        <authorList>
            <person name="Zhao J.J."/>
            <person name="Zhang J."/>
            <person name="Zhang R.J."/>
            <person name="Zhang C.W."/>
            <person name="Yin H.Q."/>
            <person name="Zhang X.X."/>
        </authorList>
    </citation>
    <scope>NUCLEOTIDE SEQUENCE [LARGE SCALE GENOMIC DNA]</scope>
    <source>
        <strain evidence="7 8">E3</strain>
    </source>
</reference>
<evidence type="ECO:0000259" key="6">
    <source>
        <dbReference type="Pfam" id="PF00561"/>
    </source>
</evidence>
<evidence type="ECO:0000256" key="2">
    <source>
        <dbReference type="ARBA" id="ARBA00022490"/>
    </source>
</evidence>
<feature type="binding site" evidence="5">
    <location>
        <position position="22"/>
    </location>
    <ligand>
        <name>substrate</name>
    </ligand>
</feature>
<dbReference type="OrthoDB" id="9780744at2"/>
<dbReference type="GO" id="GO:0005737">
    <property type="term" value="C:cytoplasm"/>
    <property type="evidence" value="ECO:0007669"/>
    <property type="project" value="UniProtKB-SubCell"/>
</dbReference>
<dbReference type="GO" id="GO:0090499">
    <property type="term" value="F:pimelyl-[acyl-carrier protein] methyl ester esterase activity"/>
    <property type="evidence" value="ECO:0007669"/>
    <property type="project" value="UniProtKB-EC"/>
</dbReference>
<sequence length="261" mass="29536">MSERLFFETRGQGPNLVLLHGWGLNSGVWEPVSHILEQHFRITLLDLPGFGRNADFLPEQYDLDSICSMVVDCLPDKSSLIGWSMGGLVAQKLAIDYPEKCENLVLVASTPKFCEAEDWPGIKENVLQMFSRQLEQDFSKTLDRFMAIQAMGSESARDDIKLIKSHIEQYPIPDDKALHAGLNILDDTDLRIDIDRISSPIYRLYGRLDSLVPIKVVDEIERIKKSTNMHIFPHASHAPFISHPQEFMAVLLKMLNVTSAS</sequence>
<dbReference type="STRING" id="1127673.GLIP_3700"/>
<feature type="active site" evidence="5">
    <location>
        <position position="237"/>
    </location>
</feature>
<dbReference type="InterPro" id="IPR010076">
    <property type="entry name" value="BioH"/>
</dbReference>
<dbReference type="NCBIfam" id="TIGR01738">
    <property type="entry name" value="bioH"/>
    <property type="match status" value="1"/>
</dbReference>
<feature type="binding site" evidence="5">
    <location>
        <position position="237"/>
    </location>
    <ligand>
        <name>substrate</name>
    </ligand>
</feature>
<comment type="pathway">
    <text evidence="5">Cofactor biosynthesis; biotin biosynthesis.</text>
</comment>
<dbReference type="GO" id="GO:0016020">
    <property type="term" value="C:membrane"/>
    <property type="evidence" value="ECO:0007669"/>
    <property type="project" value="TreeGrafter"/>
</dbReference>
<keyword evidence="3 5" id="KW-0093">Biotin biosynthesis</keyword>
<dbReference type="InterPro" id="IPR029058">
    <property type="entry name" value="AB_hydrolase_fold"/>
</dbReference>
<dbReference type="EC" id="3.1.1.85" evidence="5"/>
<dbReference type="eggNOG" id="COG0596">
    <property type="taxonomic scope" value="Bacteria"/>
</dbReference>